<dbReference type="AlphaFoldDB" id="A0A2H3CKT7"/>
<evidence type="ECO:0000313" key="3">
    <source>
        <dbReference type="Proteomes" id="UP000217790"/>
    </source>
</evidence>
<dbReference type="Proteomes" id="UP000217790">
    <property type="component" value="Unassembled WGS sequence"/>
</dbReference>
<accession>A0A2H3CKT7</accession>
<reference evidence="3" key="1">
    <citation type="journal article" date="2017" name="Nat. Ecol. Evol.">
        <title>Genome expansion and lineage-specific genetic innovations in the forest pathogenic fungi Armillaria.</title>
        <authorList>
            <person name="Sipos G."/>
            <person name="Prasanna A.N."/>
            <person name="Walter M.C."/>
            <person name="O'Connor E."/>
            <person name="Balint B."/>
            <person name="Krizsan K."/>
            <person name="Kiss B."/>
            <person name="Hess J."/>
            <person name="Varga T."/>
            <person name="Slot J."/>
            <person name="Riley R."/>
            <person name="Boka B."/>
            <person name="Rigling D."/>
            <person name="Barry K."/>
            <person name="Lee J."/>
            <person name="Mihaltcheva S."/>
            <person name="LaButti K."/>
            <person name="Lipzen A."/>
            <person name="Waldron R."/>
            <person name="Moloney N.M."/>
            <person name="Sperisen C."/>
            <person name="Kredics L."/>
            <person name="Vagvoelgyi C."/>
            <person name="Patrignani A."/>
            <person name="Fitzpatrick D."/>
            <person name="Nagy I."/>
            <person name="Doyle S."/>
            <person name="Anderson J.B."/>
            <person name="Grigoriev I.V."/>
            <person name="Gueldener U."/>
            <person name="Muensterkoetter M."/>
            <person name="Nagy L.G."/>
        </authorList>
    </citation>
    <scope>NUCLEOTIDE SEQUENCE [LARGE SCALE GENOMIC DNA]</scope>
    <source>
        <strain evidence="3">Ar21-2</strain>
    </source>
</reference>
<dbReference type="InParanoid" id="A0A2H3CKT7"/>
<proteinExistence type="predicted"/>
<gene>
    <name evidence="2" type="ORF">ARMGADRAFT_1040524</name>
</gene>
<evidence type="ECO:0000256" key="1">
    <source>
        <dbReference type="SAM" id="MobiDB-lite"/>
    </source>
</evidence>
<protein>
    <submittedName>
        <fullName evidence="2">Uncharacterized protein</fullName>
    </submittedName>
</protein>
<evidence type="ECO:0000313" key="2">
    <source>
        <dbReference type="EMBL" id="PBK79802.1"/>
    </source>
</evidence>
<organism evidence="2 3">
    <name type="scientific">Armillaria gallica</name>
    <name type="common">Bulbous honey fungus</name>
    <name type="synonym">Armillaria bulbosa</name>
    <dbReference type="NCBI Taxonomy" id="47427"/>
    <lineage>
        <taxon>Eukaryota</taxon>
        <taxon>Fungi</taxon>
        <taxon>Dikarya</taxon>
        <taxon>Basidiomycota</taxon>
        <taxon>Agaricomycotina</taxon>
        <taxon>Agaricomycetes</taxon>
        <taxon>Agaricomycetidae</taxon>
        <taxon>Agaricales</taxon>
        <taxon>Marasmiineae</taxon>
        <taxon>Physalacriaceae</taxon>
        <taxon>Armillaria</taxon>
    </lineage>
</organism>
<feature type="region of interest" description="Disordered" evidence="1">
    <location>
        <begin position="27"/>
        <end position="49"/>
    </location>
</feature>
<keyword evidence="3" id="KW-1185">Reference proteome</keyword>
<name>A0A2H3CKT7_ARMGA</name>
<sequence>MPPWLSEPSIEFSLTMTKETMSATAVDIKNKHPQSSNKPSKHLKKKSDEPTIYINLTTSSVSPKPCGQLLSPFKPKYPPASFPNALHPLLPPPTPTPSMPKQSKSFCFHEVFPDNDNSLESCNRKSTQKADDIKPDLKKLTKSFSVMKLSAGGKCDGYLQQPSYYSEEAQKFNESFCTAKT</sequence>
<dbReference type="EMBL" id="KZ293759">
    <property type="protein sequence ID" value="PBK79802.1"/>
    <property type="molecule type" value="Genomic_DNA"/>
</dbReference>